<dbReference type="EMBL" id="CP032680">
    <property type="protein sequence ID" value="AZZ67171.1"/>
    <property type="molecule type" value="Genomic_DNA"/>
</dbReference>
<evidence type="ECO:0000313" key="1">
    <source>
        <dbReference type="EMBL" id="AZZ67171.1"/>
    </source>
</evidence>
<accession>A0A9W4E970</accession>
<dbReference type="Proteomes" id="UP000283758">
    <property type="component" value="Chromosome"/>
</dbReference>
<organism evidence="1 2">
    <name type="scientific">Lactobacillus johnsonii</name>
    <dbReference type="NCBI Taxonomy" id="33959"/>
    <lineage>
        <taxon>Bacteria</taxon>
        <taxon>Bacillati</taxon>
        <taxon>Bacillota</taxon>
        <taxon>Bacilli</taxon>
        <taxon>Lactobacillales</taxon>
        <taxon>Lactobacillaceae</taxon>
        <taxon>Lactobacillus</taxon>
    </lineage>
</organism>
<sequence>MRETSLAQLKKMIFEYVSKLSKQHKLDPKKDIFNVVLPLENNQVLCCYVGPNEDGERAVEYTFYVHTYIMPKLKNTVLYEDKEVKSNENS</sequence>
<reference evidence="1 2" key="1">
    <citation type="submission" date="2018-10" db="EMBL/GenBank/DDBJ databases">
        <title>Complete genome sequencing of Lactobacillus johnsonii ZLJ010.</title>
        <authorList>
            <person name="Zhang W."/>
            <person name="Ji H."/>
            <person name="Wang J."/>
            <person name="Zhang D."/>
            <person name="Liu H."/>
            <person name="Wang S."/>
            <person name="Wang Y."/>
        </authorList>
    </citation>
    <scope>NUCLEOTIDE SEQUENCE [LARGE SCALE GENOMIC DNA]</scope>
    <source>
        <strain evidence="1 2">ZLJ010</strain>
    </source>
</reference>
<proteinExistence type="predicted"/>
<dbReference type="AlphaFoldDB" id="A0A9W4E970"/>
<protein>
    <submittedName>
        <fullName evidence="1">Uncharacterized protein</fullName>
    </submittedName>
</protein>
<gene>
    <name evidence="1" type="ORF">D7321_03230</name>
</gene>
<dbReference type="RefSeq" id="WP_127835581.1">
    <property type="nucleotide sequence ID" value="NZ_CP032680.1"/>
</dbReference>
<evidence type="ECO:0000313" key="2">
    <source>
        <dbReference type="Proteomes" id="UP000283758"/>
    </source>
</evidence>
<name>A0A9W4E970_LACJH</name>